<evidence type="ECO:0000259" key="2">
    <source>
        <dbReference type="Pfam" id="PF03795"/>
    </source>
</evidence>
<evidence type="ECO:0000313" key="3">
    <source>
        <dbReference type="EMBL" id="MBD2180893.1"/>
    </source>
</evidence>
<dbReference type="PANTHER" id="PTHR37828">
    <property type="entry name" value="GSR2449 PROTEIN"/>
    <property type="match status" value="1"/>
</dbReference>
<name>A0A926ZF97_9CYAN</name>
<organism evidence="3 4">
    <name type="scientific">Aerosakkonema funiforme FACHB-1375</name>
    <dbReference type="NCBI Taxonomy" id="2949571"/>
    <lineage>
        <taxon>Bacteria</taxon>
        <taxon>Bacillati</taxon>
        <taxon>Cyanobacteriota</taxon>
        <taxon>Cyanophyceae</taxon>
        <taxon>Oscillatoriophycideae</taxon>
        <taxon>Aerosakkonematales</taxon>
        <taxon>Aerosakkonemataceae</taxon>
        <taxon>Aerosakkonema</taxon>
    </lineage>
</organism>
<keyword evidence="4" id="KW-1185">Reference proteome</keyword>
<dbReference type="Gene3D" id="3.30.70.1060">
    <property type="entry name" value="Dimeric alpha+beta barrel"/>
    <property type="match status" value="1"/>
</dbReference>
<dbReference type="EMBL" id="JACJPW010000013">
    <property type="protein sequence ID" value="MBD2180893.1"/>
    <property type="molecule type" value="Genomic_DNA"/>
</dbReference>
<protein>
    <recommendedName>
        <fullName evidence="2">YCII-related domain-containing protein</fullName>
    </recommendedName>
</protein>
<evidence type="ECO:0000256" key="1">
    <source>
        <dbReference type="ARBA" id="ARBA00007689"/>
    </source>
</evidence>
<dbReference type="SUPFAM" id="SSF54909">
    <property type="entry name" value="Dimeric alpha+beta barrel"/>
    <property type="match status" value="1"/>
</dbReference>
<sequence>MSTNAENVQRERIEAAKIIEASSNSLRMQLYVVTSIAQNMELVKQNIPAHLTYLKELENQNVLFGAGPMWTDDGQFFEGDGLMILRANSPEHAREIAAADPMHASDARTFTVRPWLLNDGSITIRITLSEPQRAVL</sequence>
<feature type="domain" description="YCII-related" evidence="2">
    <location>
        <begin position="39"/>
        <end position="115"/>
    </location>
</feature>
<accession>A0A926ZF97</accession>
<dbReference type="InterPro" id="IPR011008">
    <property type="entry name" value="Dimeric_a/b-barrel"/>
</dbReference>
<evidence type="ECO:0000313" key="4">
    <source>
        <dbReference type="Proteomes" id="UP000641646"/>
    </source>
</evidence>
<dbReference type="RefSeq" id="WP_190463563.1">
    <property type="nucleotide sequence ID" value="NZ_JACJPW010000013.1"/>
</dbReference>
<gene>
    <name evidence="3" type="ORF">H6G03_07215</name>
</gene>
<dbReference type="PANTHER" id="PTHR37828:SF1">
    <property type="entry name" value="YCII-RELATED DOMAIN-CONTAINING PROTEIN"/>
    <property type="match status" value="1"/>
</dbReference>
<dbReference type="Pfam" id="PF03795">
    <property type="entry name" value="YCII"/>
    <property type="match status" value="1"/>
</dbReference>
<proteinExistence type="inferred from homology"/>
<dbReference type="InterPro" id="IPR005545">
    <property type="entry name" value="YCII"/>
</dbReference>
<dbReference type="AlphaFoldDB" id="A0A926ZF97"/>
<reference evidence="3" key="2">
    <citation type="submission" date="2020-08" db="EMBL/GenBank/DDBJ databases">
        <authorList>
            <person name="Chen M."/>
            <person name="Teng W."/>
            <person name="Zhao L."/>
            <person name="Hu C."/>
            <person name="Zhou Y."/>
            <person name="Han B."/>
            <person name="Song L."/>
            <person name="Shu W."/>
        </authorList>
    </citation>
    <scope>NUCLEOTIDE SEQUENCE</scope>
    <source>
        <strain evidence="3">FACHB-1375</strain>
    </source>
</reference>
<reference evidence="3" key="1">
    <citation type="journal article" date="2015" name="ISME J.">
        <title>Draft Genome Sequence of Streptomyces incarnatus NRRL8089, which Produces the Nucleoside Antibiotic Sinefungin.</title>
        <authorList>
            <person name="Oshima K."/>
            <person name="Hattori M."/>
            <person name="Shimizu H."/>
            <person name="Fukuda K."/>
            <person name="Nemoto M."/>
            <person name="Inagaki K."/>
            <person name="Tamura T."/>
        </authorList>
    </citation>
    <scope>NUCLEOTIDE SEQUENCE</scope>
    <source>
        <strain evidence="3">FACHB-1375</strain>
    </source>
</reference>
<comment type="similarity">
    <text evidence="1">Belongs to the YciI family.</text>
</comment>
<dbReference type="Proteomes" id="UP000641646">
    <property type="component" value="Unassembled WGS sequence"/>
</dbReference>
<comment type="caution">
    <text evidence="3">The sequence shown here is derived from an EMBL/GenBank/DDBJ whole genome shotgun (WGS) entry which is preliminary data.</text>
</comment>